<reference evidence="3 4" key="1">
    <citation type="submission" date="2016-04" db="EMBL/GenBank/DDBJ databases">
        <title>Multiple horizontal gene transfer events from other fungi enriched the ability of the initially mycotrophic fungus Trichoderma (Ascomycota) to feed on dead plant biomass.</title>
        <authorList>
            <person name="Atanasova L."/>
            <person name="Chenthamara K."/>
            <person name="Zhang J."/>
            <person name="Grujic M."/>
            <person name="Henrissat B."/>
            <person name="Kuo A."/>
            <person name="Aertz A."/>
            <person name="Salamov A."/>
            <person name="Lipzen A."/>
            <person name="Labutti K."/>
            <person name="Barry K."/>
            <person name="Miao Y."/>
            <person name="Rahimi M.J."/>
            <person name="Shen Q."/>
            <person name="Grigoriev I.V."/>
            <person name="Kubicek C.P."/>
            <person name="Druzhinina I.S."/>
        </authorList>
    </citation>
    <scope>NUCLEOTIDE SEQUENCE [LARGE SCALE GENOMIC DNA]</scope>
    <source>
        <strain evidence="3 4">NJAU 4742</strain>
    </source>
</reference>
<keyword evidence="1" id="KW-0677">Repeat</keyword>
<proteinExistence type="predicted"/>
<evidence type="ECO:0000259" key="2">
    <source>
        <dbReference type="Pfam" id="PF24883"/>
    </source>
</evidence>
<organism evidence="3 4">
    <name type="scientific">Trichoderma guizhouense</name>
    <dbReference type="NCBI Taxonomy" id="1491466"/>
    <lineage>
        <taxon>Eukaryota</taxon>
        <taxon>Fungi</taxon>
        <taxon>Dikarya</taxon>
        <taxon>Ascomycota</taxon>
        <taxon>Pezizomycotina</taxon>
        <taxon>Sordariomycetes</taxon>
        <taxon>Hypocreomycetidae</taxon>
        <taxon>Hypocreales</taxon>
        <taxon>Hypocreaceae</taxon>
        <taxon>Trichoderma</taxon>
    </lineage>
</organism>
<dbReference type="EMBL" id="LVVK01000002">
    <property type="protein sequence ID" value="OPB47140.1"/>
    <property type="molecule type" value="Genomic_DNA"/>
</dbReference>
<keyword evidence="4" id="KW-1185">Reference proteome</keyword>
<accession>A0A1T3D194</accession>
<dbReference type="OrthoDB" id="20872at2759"/>
<name>A0A1T3D194_9HYPO</name>
<dbReference type="Proteomes" id="UP000191004">
    <property type="component" value="Unassembled WGS sequence"/>
</dbReference>
<evidence type="ECO:0000256" key="1">
    <source>
        <dbReference type="ARBA" id="ARBA00022737"/>
    </source>
</evidence>
<sequence length="240" mass="27020">MSSFDIVSTVTATEQFVTVVFKTIKLVKSVIDQIQDAPIQIQQRVGRLESLDSLAKQILNTKILQTEDINRILTRCESRVQSLHDLIQNTSFESHDSIRKKAWGAIFSLKEEENILKLFEMLDQEYTSLNTHINLRILTMAENIQIGYNSIDTGLNTIAQATDSIPDALKCLQALFITDPETDRAKLINSKGELVQGTCDWIAQKKEFVEWKASDGGLLWISGGPGLGKTMLSIYLIERM</sequence>
<dbReference type="AlphaFoldDB" id="A0A1T3D194"/>
<dbReference type="PANTHER" id="PTHR10039">
    <property type="entry name" value="AMELOGENIN"/>
    <property type="match status" value="1"/>
</dbReference>
<comment type="caution">
    <text evidence="3">The sequence shown here is derived from an EMBL/GenBank/DDBJ whole genome shotgun (WGS) entry which is preliminary data.</text>
</comment>
<evidence type="ECO:0000313" key="3">
    <source>
        <dbReference type="EMBL" id="OPB47140.1"/>
    </source>
</evidence>
<dbReference type="InterPro" id="IPR056884">
    <property type="entry name" value="NPHP3-like_N"/>
</dbReference>
<dbReference type="Pfam" id="PF24883">
    <property type="entry name" value="NPHP3_N"/>
    <property type="match status" value="1"/>
</dbReference>
<evidence type="ECO:0000313" key="4">
    <source>
        <dbReference type="Proteomes" id="UP000191004"/>
    </source>
</evidence>
<feature type="domain" description="Nephrocystin 3-like N-terminal" evidence="2">
    <location>
        <begin position="197"/>
        <end position="239"/>
    </location>
</feature>
<protein>
    <recommendedName>
        <fullName evidence="2">Nephrocystin 3-like N-terminal domain-containing protein</fullName>
    </recommendedName>
</protein>
<gene>
    <name evidence="3" type="ORF">A0O28_0072640</name>
</gene>